<feature type="domain" description="T-SNARE coiled-coil homology" evidence="3">
    <location>
        <begin position="154"/>
        <end position="216"/>
    </location>
</feature>
<dbReference type="InterPro" id="IPR000727">
    <property type="entry name" value="T_SNARE_dom"/>
</dbReference>
<feature type="region of interest" description="Disordered" evidence="1">
    <location>
        <begin position="103"/>
        <end position="141"/>
    </location>
</feature>
<evidence type="ECO:0000256" key="2">
    <source>
        <dbReference type="SAM" id="Phobius"/>
    </source>
</evidence>
<dbReference type="FunCoup" id="A0A078BB50">
    <property type="interactions" value="9"/>
</dbReference>
<evidence type="ECO:0000313" key="4">
    <source>
        <dbReference type="EMBL" id="CDW91411.1"/>
    </source>
</evidence>
<dbReference type="CDD" id="cd15841">
    <property type="entry name" value="SNARE_Qc"/>
    <property type="match status" value="1"/>
</dbReference>
<accession>A0A078BB50</accession>
<reference evidence="4 5" key="1">
    <citation type="submission" date="2014-06" db="EMBL/GenBank/DDBJ databases">
        <authorList>
            <person name="Swart Estienne"/>
        </authorList>
    </citation>
    <scope>NUCLEOTIDE SEQUENCE [LARGE SCALE GENOMIC DNA]</scope>
    <source>
        <strain evidence="4 5">130c</strain>
    </source>
</reference>
<keyword evidence="2" id="KW-0812">Transmembrane</keyword>
<keyword evidence="5" id="KW-1185">Reference proteome</keyword>
<sequence>MASKKFDRFYDDLNKLEQLEDRLSNNLNQKNLAIKAGEPTGKYEYLIQSSVDSLRDDLSKIQRLAFVYQNEPHQHPDLTQKERQKRVQKIEELEQRIPQLLAQAKQSSNADNISGKQRGYNQYDDEERNYNRDEEGEFEDTKAMDERQLITKNKKIMNDQDRQLDEIQGIVSSIKYENQNMQDELGHQNVILSKIDGDIERNFQRMVKVDNKLKKLIASSNHWCIWIIIIIEIVILILVNI</sequence>
<keyword evidence="2" id="KW-1133">Transmembrane helix</keyword>
<evidence type="ECO:0000313" key="5">
    <source>
        <dbReference type="Proteomes" id="UP000039865"/>
    </source>
</evidence>
<dbReference type="Proteomes" id="UP000039865">
    <property type="component" value="Unassembled WGS sequence"/>
</dbReference>
<evidence type="ECO:0000259" key="3">
    <source>
        <dbReference type="PROSITE" id="PS50192"/>
    </source>
</evidence>
<gene>
    <name evidence="4" type="primary">Contig5177.g5547</name>
    <name evidence="4" type="ORF">STYLEM_20566</name>
</gene>
<dbReference type="SMART" id="SM00397">
    <property type="entry name" value="t_SNARE"/>
    <property type="match status" value="1"/>
</dbReference>
<dbReference type="PROSITE" id="PS50192">
    <property type="entry name" value="T_SNARE"/>
    <property type="match status" value="1"/>
</dbReference>
<proteinExistence type="predicted"/>
<feature type="compositionally biased region" description="Basic and acidic residues" evidence="1">
    <location>
        <begin position="128"/>
        <end position="141"/>
    </location>
</feature>
<dbReference type="OMA" id="EDTDYAN"/>
<dbReference type="InParanoid" id="A0A078BB50"/>
<evidence type="ECO:0000256" key="1">
    <source>
        <dbReference type="SAM" id="MobiDB-lite"/>
    </source>
</evidence>
<dbReference type="OrthoDB" id="304058at2759"/>
<dbReference type="EMBL" id="CCKQ01019395">
    <property type="protein sequence ID" value="CDW91411.1"/>
    <property type="molecule type" value="Genomic_DNA"/>
</dbReference>
<feature type="compositionally biased region" description="Polar residues" evidence="1">
    <location>
        <begin position="104"/>
        <end position="115"/>
    </location>
</feature>
<name>A0A078BB50_STYLE</name>
<dbReference type="AlphaFoldDB" id="A0A078BB50"/>
<feature type="transmembrane region" description="Helical" evidence="2">
    <location>
        <begin position="223"/>
        <end position="239"/>
    </location>
</feature>
<dbReference type="Gene3D" id="1.20.5.110">
    <property type="match status" value="1"/>
</dbReference>
<protein>
    <submittedName>
        <fullName evidence="4">Syntaxin 8</fullName>
    </submittedName>
</protein>
<organism evidence="4 5">
    <name type="scientific">Stylonychia lemnae</name>
    <name type="common">Ciliate</name>
    <dbReference type="NCBI Taxonomy" id="5949"/>
    <lineage>
        <taxon>Eukaryota</taxon>
        <taxon>Sar</taxon>
        <taxon>Alveolata</taxon>
        <taxon>Ciliophora</taxon>
        <taxon>Intramacronucleata</taxon>
        <taxon>Spirotrichea</taxon>
        <taxon>Stichotrichia</taxon>
        <taxon>Sporadotrichida</taxon>
        <taxon>Oxytrichidae</taxon>
        <taxon>Stylonychinae</taxon>
        <taxon>Stylonychia</taxon>
    </lineage>
</organism>
<keyword evidence="2" id="KW-0472">Membrane</keyword>
<dbReference type="SUPFAM" id="SSF58038">
    <property type="entry name" value="SNARE fusion complex"/>
    <property type="match status" value="1"/>
</dbReference>